<feature type="domain" description="Plasmid replication protein C C-terminal" evidence="3">
    <location>
        <begin position="314"/>
        <end position="414"/>
    </location>
</feature>
<evidence type="ECO:0000313" key="5">
    <source>
        <dbReference type="Proteomes" id="UP001549047"/>
    </source>
</evidence>
<feature type="compositionally biased region" description="Basic and acidic residues" evidence="1">
    <location>
        <begin position="259"/>
        <end position="269"/>
    </location>
</feature>
<proteinExistence type="predicted"/>
<dbReference type="InterPro" id="IPR047611">
    <property type="entry name" value="RepABC_RepC"/>
</dbReference>
<dbReference type="NCBIfam" id="NF040974">
    <property type="entry name" value="RepABC_RepC"/>
    <property type="match status" value="1"/>
</dbReference>
<accession>A0ABV2J6S8</accession>
<feature type="domain" description="Plasmid replication protein C N-terminal" evidence="2">
    <location>
        <begin position="1"/>
        <end position="172"/>
    </location>
</feature>
<dbReference type="InterPro" id="IPR005090">
    <property type="entry name" value="RepC_N"/>
</dbReference>
<evidence type="ECO:0000259" key="2">
    <source>
        <dbReference type="Pfam" id="PF03428"/>
    </source>
</evidence>
<protein>
    <submittedName>
        <fullName evidence="4">Replication initiation protein RepC</fullName>
    </submittedName>
</protein>
<dbReference type="Pfam" id="PF03428">
    <property type="entry name" value="RP-C"/>
    <property type="match status" value="1"/>
</dbReference>
<organism evidence="4 5">
    <name type="scientific">Rhizobium aquaticum</name>
    <dbReference type="NCBI Taxonomy" id="1549636"/>
    <lineage>
        <taxon>Bacteria</taxon>
        <taxon>Pseudomonadati</taxon>
        <taxon>Pseudomonadota</taxon>
        <taxon>Alphaproteobacteria</taxon>
        <taxon>Hyphomicrobiales</taxon>
        <taxon>Rhizobiaceae</taxon>
        <taxon>Rhizobium/Agrobacterium group</taxon>
        <taxon>Rhizobium</taxon>
    </lineage>
</organism>
<comment type="caution">
    <text evidence="4">The sequence shown here is derived from an EMBL/GenBank/DDBJ whole genome shotgun (WGS) entry which is preliminary data.</text>
</comment>
<evidence type="ECO:0000313" key="4">
    <source>
        <dbReference type="EMBL" id="MET3615504.1"/>
    </source>
</evidence>
<gene>
    <name evidence="4" type="ORF">ABID16_003851</name>
</gene>
<dbReference type="NCBIfam" id="NF010396">
    <property type="entry name" value="PRK13824.1"/>
    <property type="match status" value="1"/>
</dbReference>
<reference evidence="4 5" key="1">
    <citation type="submission" date="2024-06" db="EMBL/GenBank/DDBJ databases">
        <title>Genomic Encyclopedia of Type Strains, Phase IV (KMG-IV): sequencing the most valuable type-strain genomes for metagenomic binning, comparative biology and taxonomic classification.</title>
        <authorList>
            <person name="Goeker M."/>
        </authorList>
    </citation>
    <scope>NUCLEOTIDE SEQUENCE [LARGE SCALE GENOMIC DNA]</scope>
    <source>
        <strain evidence="4 5">DSM 29780</strain>
    </source>
</reference>
<keyword evidence="5" id="KW-1185">Reference proteome</keyword>
<feature type="compositionally biased region" description="Basic and acidic residues" evidence="1">
    <location>
        <begin position="278"/>
        <end position="292"/>
    </location>
</feature>
<dbReference type="Proteomes" id="UP001549047">
    <property type="component" value="Unassembled WGS sequence"/>
</dbReference>
<name>A0ABV2J6S8_9HYPH</name>
<evidence type="ECO:0000259" key="3">
    <source>
        <dbReference type="Pfam" id="PF11800"/>
    </source>
</evidence>
<dbReference type="InterPro" id="IPR036388">
    <property type="entry name" value="WH-like_DNA-bd_sf"/>
</dbReference>
<dbReference type="Gene3D" id="1.10.10.10">
    <property type="entry name" value="Winged helix-like DNA-binding domain superfamily/Winged helix DNA-binding domain"/>
    <property type="match status" value="1"/>
</dbReference>
<dbReference type="Pfam" id="PF11800">
    <property type="entry name" value="RP-C_C"/>
    <property type="match status" value="1"/>
</dbReference>
<feature type="region of interest" description="Disordered" evidence="1">
    <location>
        <begin position="235"/>
        <end position="305"/>
    </location>
</feature>
<dbReference type="EMBL" id="JBEPMB010000008">
    <property type="protein sequence ID" value="MET3615504.1"/>
    <property type="molecule type" value="Genomic_DNA"/>
</dbReference>
<dbReference type="InterPro" id="IPR021760">
    <property type="entry name" value="RepC_C"/>
</dbReference>
<evidence type="ECO:0000256" key="1">
    <source>
        <dbReference type="SAM" id="MobiDB-lite"/>
    </source>
</evidence>
<sequence>MTYGMLADQLAAQSIDEDACVNKWKLYRWLCEARPRLGISDRALSLLNALLSFYPKAELRGADGLIVFPSNAQLSLRAHGMAEATIRRHIAALVEAGLLIRRDSANGKRFARRDAEGDIGQAFGFSLAPLLQRAAEFEELAASVAAERLQYHDLKERLTICRRDIVKLFQVAAEENGGEDDSEIAQMRSLYRDVMSALPRHPETTEIDAILVVLEALRENLVKYLTIRHETENINGNHAHSERHKQNSNTQHQYELEPSFEKKQGKNRETANSTVPADDNRAFTPRDSERGISRQPVSYPDLDPPDGAVMKPFPLGMVLSACPEMNNYGLGGTISSWREFLSAAILVRSMLGVSPSAFEEACAVMGPENAATAIACILERAGHINSAGGYLRDLTRRTERGEFSLGPMLMAQLRANGEIAGKRA</sequence>